<keyword evidence="2" id="KW-1185">Reference proteome</keyword>
<name>A0ABU3QYI4_9GAMM</name>
<dbReference type="Proteomes" id="UP001257914">
    <property type="component" value="Unassembled WGS sequence"/>
</dbReference>
<evidence type="ECO:0000313" key="2">
    <source>
        <dbReference type="Proteomes" id="UP001257914"/>
    </source>
</evidence>
<reference evidence="1 2" key="1">
    <citation type="submission" date="2023-10" db="EMBL/GenBank/DDBJ databases">
        <title>Psychrosphaera aquimaarina strain SW33 isolated from seawater.</title>
        <authorList>
            <person name="Bayburt H."/>
            <person name="Kim J.M."/>
            <person name="Choi B.J."/>
            <person name="Jeon C.O."/>
        </authorList>
    </citation>
    <scope>NUCLEOTIDE SEQUENCE [LARGE SCALE GENOMIC DNA]</scope>
    <source>
        <strain evidence="1 2">KCTC 52743</strain>
    </source>
</reference>
<dbReference type="InterPro" id="IPR021432">
    <property type="entry name" value="DUF3081"/>
</dbReference>
<gene>
    <name evidence="1" type="ORF">RT723_05550</name>
</gene>
<sequence length="96" mass="11419">MTYANYLELFNHVLTHGDKVADKTTFNKLTAWHDIDGYTCYLGFEDVTLTLLFHSRFTFDYQNKTNLSTFQAEIEQTFALIQQQRLRNKREKDEQS</sequence>
<dbReference type="EMBL" id="JAWCUA010000003">
    <property type="protein sequence ID" value="MDU0112474.1"/>
    <property type="molecule type" value="Genomic_DNA"/>
</dbReference>
<protein>
    <submittedName>
        <fullName evidence="1">DUF3081 family protein</fullName>
    </submittedName>
</protein>
<organism evidence="1 2">
    <name type="scientific">Psychrosphaera aquimarina</name>
    <dbReference type="NCBI Taxonomy" id="2044854"/>
    <lineage>
        <taxon>Bacteria</taxon>
        <taxon>Pseudomonadati</taxon>
        <taxon>Pseudomonadota</taxon>
        <taxon>Gammaproteobacteria</taxon>
        <taxon>Alteromonadales</taxon>
        <taxon>Pseudoalteromonadaceae</taxon>
        <taxon>Psychrosphaera</taxon>
    </lineage>
</organism>
<accession>A0ABU3QYI4</accession>
<evidence type="ECO:0000313" key="1">
    <source>
        <dbReference type="EMBL" id="MDU0112474.1"/>
    </source>
</evidence>
<dbReference type="RefSeq" id="WP_315946194.1">
    <property type="nucleotide sequence ID" value="NZ_JAWCUA010000003.1"/>
</dbReference>
<comment type="caution">
    <text evidence="1">The sequence shown here is derived from an EMBL/GenBank/DDBJ whole genome shotgun (WGS) entry which is preliminary data.</text>
</comment>
<proteinExistence type="predicted"/>
<dbReference type="Pfam" id="PF11280">
    <property type="entry name" value="DUF3081"/>
    <property type="match status" value="1"/>
</dbReference>